<evidence type="ECO:0000256" key="4">
    <source>
        <dbReference type="ARBA" id="ARBA00022605"/>
    </source>
</evidence>
<dbReference type="UniPathway" id="UPA00053">
    <property type="reaction ID" value="UER00090"/>
</dbReference>
<evidence type="ECO:0000313" key="7">
    <source>
        <dbReference type="EMBL" id="OIR18589.1"/>
    </source>
</evidence>
<organism evidence="7">
    <name type="scientific">mine drainage metagenome</name>
    <dbReference type="NCBI Taxonomy" id="410659"/>
    <lineage>
        <taxon>unclassified sequences</taxon>
        <taxon>metagenomes</taxon>
        <taxon>ecological metagenomes</taxon>
    </lineage>
</organism>
<comment type="caution">
    <text evidence="7">The sequence shown here is derived from an EMBL/GenBank/DDBJ whole genome shotgun (WGS) entry which is preliminary data.</text>
</comment>
<evidence type="ECO:0000256" key="6">
    <source>
        <dbReference type="ARBA" id="ARBA00023239"/>
    </source>
</evidence>
<dbReference type="FunFam" id="3.60.150.10:FF:000003">
    <property type="entry name" value="Chorismate synthase"/>
    <property type="match status" value="1"/>
</dbReference>
<keyword evidence="5" id="KW-0057">Aromatic amino acid biosynthesis</keyword>
<dbReference type="GO" id="GO:0010181">
    <property type="term" value="F:FMN binding"/>
    <property type="evidence" value="ECO:0007669"/>
    <property type="project" value="TreeGrafter"/>
</dbReference>
<accession>A0A1J5TQJ2</accession>
<dbReference type="GO" id="GO:0009423">
    <property type="term" value="P:chorismate biosynthetic process"/>
    <property type="evidence" value="ECO:0007669"/>
    <property type="project" value="UniProtKB-UniPathway"/>
</dbReference>
<dbReference type="GO" id="GO:0005829">
    <property type="term" value="C:cytosol"/>
    <property type="evidence" value="ECO:0007669"/>
    <property type="project" value="TreeGrafter"/>
</dbReference>
<dbReference type="InterPro" id="IPR035904">
    <property type="entry name" value="Chorismate_synth_AroC_sf"/>
</dbReference>
<dbReference type="PROSITE" id="PS00787">
    <property type="entry name" value="CHORISMATE_SYNTHASE_1"/>
    <property type="match status" value="1"/>
</dbReference>
<dbReference type="PANTHER" id="PTHR21085:SF0">
    <property type="entry name" value="CHORISMATE SYNTHASE"/>
    <property type="match status" value="1"/>
</dbReference>
<dbReference type="NCBIfam" id="NF003793">
    <property type="entry name" value="PRK05382.1"/>
    <property type="match status" value="1"/>
</dbReference>
<dbReference type="Pfam" id="PF01264">
    <property type="entry name" value="Chorismate_synt"/>
    <property type="match status" value="1"/>
</dbReference>
<dbReference type="GO" id="GO:0008652">
    <property type="term" value="P:amino acid biosynthetic process"/>
    <property type="evidence" value="ECO:0007669"/>
    <property type="project" value="UniProtKB-KW"/>
</dbReference>
<keyword evidence="6 7" id="KW-0456">Lyase</keyword>
<dbReference type="HAMAP" id="MF_00300">
    <property type="entry name" value="Chorismate_synth"/>
    <property type="match status" value="1"/>
</dbReference>
<comment type="pathway">
    <text evidence="1">Metabolic intermediate biosynthesis; chorismate biosynthesis; chorismate from D-erythrose 4-phosphate and phosphoenolpyruvate: step 7/7.</text>
</comment>
<dbReference type="PROSITE" id="PS00789">
    <property type="entry name" value="CHORISMATE_SYNTHASE_3"/>
    <property type="match status" value="1"/>
</dbReference>
<dbReference type="SUPFAM" id="SSF103263">
    <property type="entry name" value="Chorismate synthase, AroC"/>
    <property type="match status" value="1"/>
</dbReference>
<evidence type="ECO:0000256" key="2">
    <source>
        <dbReference type="ARBA" id="ARBA00008014"/>
    </source>
</evidence>
<reference evidence="7" key="1">
    <citation type="submission" date="2016-10" db="EMBL/GenBank/DDBJ databases">
        <title>Sequence of Gallionella enrichment culture.</title>
        <authorList>
            <person name="Poehlein A."/>
            <person name="Muehling M."/>
            <person name="Daniel R."/>
        </authorList>
    </citation>
    <scope>NUCLEOTIDE SEQUENCE</scope>
</reference>
<comment type="similarity">
    <text evidence="2">Belongs to the chorismate synthase family.</text>
</comment>
<keyword evidence="4" id="KW-0028">Amino-acid biosynthesis</keyword>
<name>A0A1J5TQJ2_9ZZZZ</name>
<dbReference type="PANTHER" id="PTHR21085">
    <property type="entry name" value="CHORISMATE SYNTHASE"/>
    <property type="match status" value="1"/>
</dbReference>
<dbReference type="Gene3D" id="3.60.150.10">
    <property type="entry name" value="Chorismate synthase AroC"/>
    <property type="match status" value="1"/>
</dbReference>
<gene>
    <name evidence="7" type="primary">aroC_1</name>
    <name evidence="7" type="ORF">GALL_09260</name>
</gene>
<dbReference type="AlphaFoldDB" id="A0A1J5TQJ2"/>
<dbReference type="NCBIfam" id="TIGR00033">
    <property type="entry name" value="aroC"/>
    <property type="match status" value="1"/>
</dbReference>
<evidence type="ECO:0000256" key="1">
    <source>
        <dbReference type="ARBA" id="ARBA00005044"/>
    </source>
</evidence>
<dbReference type="InterPro" id="IPR020541">
    <property type="entry name" value="Chorismate_synthase_CS"/>
</dbReference>
<dbReference type="CDD" id="cd07304">
    <property type="entry name" value="Chorismate_synthase"/>
    <property type="match status" value="1"/>
</dbReference>
<dbReference type="EC" id="4.2.3.5" evidence="3"/>
<dbReference type="GO" id="GO:0004107">
    <property type="term" value="F:chorismate synthase activity"/>
    <property type="evidence" value="ECO:0007669"/>
    <property type="project" value="UniProtKB-EC"/>
</dbReference>
<protein>
    <recommendedName>
        <fullName evidence="3">chorismate synthase</fullName>
        <ecNumber evidence="3">4.2.3.5</ecNumber>
    </recommendedName>
</protein>
<dbReference type="PIRSF" id="PIRSF001456">
    <property type="entry name" value="Chorismate_synth"/>
    <property type="match status" value="1"/>
</dbReference>
<dbReference type="GO" id="GO:0009073">
    <property type="term" value="P:aromatic amino acid family biosynthetic process"/>
    <property type="evidence" value="ECO:0007669"/>
    <property type="project" value="UniProtKB-KW"/>
</dbReference>
<dbReference type="PROSITE" id="PS00788">
    <property type="entry name" value="CHORISMATE_SYNTHASE_2"/>
    <property type="match status" value="1"/>
</dbReference>
<proteinExistence type="inferred from homology"/>
<evidence type="ECO:0000256" key="5">
    <source>
        <dbReference type="ARBA" id="ARBA00023141"/>
    </source>
</evidence>
<dbReference type="EMBL" id="MLJW01000002">
    <property type="protein sequence ID" value="OIR18589.1"/>
    <property type="molecule type" value="Genomic_DNA"/>
</dbReference>
<evidence type="ECO:0000256" key="3">
    <source>
        <dbReference type="ARBA" id="ARBA00013036"/>
    </source>
</evidence>
<dbReference type="InterPro" id="IPR000453">
    <property type="entry name" value="Chorismate_synth"/>
</dbReference>
<sequence>MSSSFGKLFTITTWGESHGPAVGVVVDGCPPKLPLTPDEIQIELDRRRPGQSDIVTPRKEEDKVQILSGVFEGHTTGTPISMLVPNADQRPGAYSEMKDTFRPSHADFAYQSKYGLRDHRGGGRSSARETVGRVAAGAIAKKILALAIPSKPVVIRAFVTRIHDIATPEGALTELPTLSEIEANAVRCPHAETAARMIERIKQVRSEGDSVGGVIECRVHGLPAGLGEPVFDRLHADLGKAMLSLPAVKGFELGSGFAGTFLRGSEHNDLFEMRDGAVHTTTNRSGGIQGGISNGEDVIFRVAFKPTATILRPQKTVDVHGQETELMGRGRHDPCVLPRAVPIVEAMAALVLVDHWMRQRAQCDVRF</sequence>